<comment type="caution">
    <text evidence="4">Lacks conserved residue(s) required for the propagation of feature annotation.</text>
</comment>
<feature type="compositionally biased region" description="Polar residues" evidence="5">
    <location>
        <begin position="69"/>
        <end position="80"/>
    </location>
</feature>
<name>A0A182W4X6_9DIPT</name>
<dbReference type="VEuPathDB" id="VectorBase:AMIN005389"/>
<keyword evidence="8" id="KW-1185">Reference proteome</keyword>
<dbReference type="Gene3D" id="2.10.25.10">
    <property type="entry name" value="Laminin"/>
    <property type="match status" value="1"/>
</dbReference>
<evidence type="ECO:0000259" key="6">
    <source>
        <dbReference type="PROSITE" id="PS50026"/>
    </source>
</evidence>
<dbReference type="Proteomes" id="UP000075920">
    <property type="component" value="Unassembled WGS sequence"/>
</dbReference>
<dbReference type="CDD" id="cd00053">
    <property type="entry name" value="EGF"/>
    <property type="match status" value="1"/>
</dbReference>
<dbReference type="PROSITE" id="PS01186">
    <property type="entry name" value="EGF_2"/>
    <property type="match status" value="1"/>
</dbReference>
<dbReference type="SUPFAM" id="SSF57196">
    <property type="entry name" value="EGF/Laminin"/>
    <property type="match status" value="1"/>
</dbReference>
<evidence type="ECO:0000256" key="1">
    <source>
        <dbReference type="ARBA" id="ARBA00022536"/>
    </source>
</evidence>
<evidence type="ECO:0000313" key="7">
    <source>
        <dbReference type="EnsemblMetazoa" id="AMIN005389-PA"/>
    </source>
</evidence>
<evidence type="ECO:0000256" key="5">
    <source>
        <dbReference type="SAM" id="MobiDB-lite"/>
    </source>
</evidence>
<sequence length="142" mass="15761">MISCMCEPGYTGKNCESGYIPCLPSPCQNGGTCKQSTKYSYECKCPPANAFVNVSKPYKWIRQQQQQQSKPTVNNNQQHTAFKPNSIKKSLHINNQKDFNATSSVGIPGSIRFIPTMSHDVDIPYVMERSAPNGGYGDIYAQ</sequence>
<dbReference type="InterPro" id="IPR051022">
    <property type="entry name" value="Notch_Cell-Fate_Det"/>
</dbReference>
<dbReference type="PANTHER" id="PTHR24049">
    <property type="entry name" value="CRUMBS FAMILY MEMBER"/>
    <property type="match status" value="1"/>
</dbReference>
<dbReference type="STRING" id="112268.A0A182W4X6"/>
<keyword evidence="1 4" id="KW-0245">EGF-like domain</keyword>
<evidence type="ECO:0000313" key="8">
    <source>
        <dbReference type="Proteomes" id="UP000075920"/>
    </source>
</evidence>
<feature type="domain" description="EGF-like" evidence="6">
    <location>
        <begin position="18"/>
        <end position="55"/>
    </location>
</feature>
<dbReference type="InterPro" id="IPR000742">
    <property type="entry name" value="EGF"/>
</dbReference>
<feature type="disulfide bond" evidence="4">
    <location>
        <begin position="6"/>
        <end position="15"/>
    </location>
</feature>
<dbReference type="Pfam" id="PF00008">
    <property type="entry name" value="EGF"/>
    <property type="match status" value="1"/>
</dbReference>
<accession>A0A182W4X6</accession>
<reference evidence="8" key="1">
    <citation type="submission" date="2013-03" db="EMBL/GenBank/DDBJ databases">
        <title>The Genome Sequence of Anopheles minimus MINIMUS1.</title>
        <authorList>
            <consortium name="The Broad Institute Genomics Platform"/>
            <person name="Neafsey D.E."/>
            <person name="Walton C."/>
            <person name="Walker B."/>
            <person name="Young S.K."/>
            <person name="Zeng Q."/>
            <person name="Gargeya S."/>
            <person name="Fitzgerald M."/>
            <person name="Haas B."/>
            <person name="Abouelleil A."/>
            <person name="Allen A.W."/>
            <person name="Alvarado L."/>
            <person name="Arachchi H.M."/>
            <person name="Berlin A.M."/>
            <person name="Chapman S.B."/>
            <person name="Gainer-Dewar J."/>
            <person name="Goldberg J."/>
            <person name="Griggs A."/>
            <person name="Gujja S."/>
            <person name="Hansen M."/>
            <person name="Howarth C."/>
            <person name="Imamovic A."/>
            <person name="Ireland A."/>
            <person name="Larimer J."/>
            <person name="McCowan C."/>
            <person name="Murphy C."/>
            <person name="Pearson M."/>
            <person name="Poon T.W."/>
            <person name="Priest M."/>
            <person name="Roberts A."/>
            <person name="Saif S."/>
            <person name="Shea T."/>
            <person name="Sisk P."/>
            <person name="Sykes S."/>
            <person name="Wortman J."/>
            <person name="Nusbaum C."/>
            <person name="Birren B."/>
        </authorList>
    </citation>
    <scope>NUCLEOTIDE SEQUENCE [LARGE SCALE GENOMIC DNA]</scope>
    <source>
        <strain evidence="8">MINIMUS1</strain>
    </source>
</reference>
<evidence type="ECO:0000256" key="2">
    <source>
        <dbReference type="ARBA" id="ARBA00022737"/>
    </source>
</evidence>
<keyword evidence="3 4" id="KW-1015">Disulfide bond</keyword>
<keyword evidence="2" id="KW-0677">Repeat</keyword>
<protein>
    <recommendedName>
        <fullName evidence="6">EGF-like domain-containing protein</fullName>
    </recommendedName>
</protein>
<feature type="region of interest" description="Disordered" evidence="5">
    <location>
        <begin position="62"/>
        <end position="87"/>
    </location>
</feature>
<evidence type="ECO:0000256" key="3">
    <source>
        <dbReference type="ARBA" id="ARBA00023157"/>
    </source>
</evidence>
<dbReference type="AlphaFoldDB" id="A0A182W4X6"/>
<dbReference type="PROSITE" id="PS50026">
    <property type="entry name" value="EGF_3"/>
    <property type="match status" value="2"/>
</dbReference>
<dbReference type="EnsemblMetazoa" id="AMIN005389-RA">
    <property type="protein sequence ID" value="AMIN005389-PA"/>
    <property type="gene ID" value="AMIN005389"/>
</dbReference>
<dbReference type="PROSITE" id="PS00022">
    <property type="entry name" value="EGF_1"/>
    <property type="match status" value="1"/>
</dbReference>
<evidence type="ECO:0000256" key="4">
    <source>
        <dbReference type="PROSITE-ProRule" id="PRU00076"/>
    </source>
</evidence>
<reference evidence="7" key="2">
    <citation type="submission" date="2020-05" db="UniProtKB">
        <authorList>
            <consortium name="EnsemblMetazoa"/>
        </authorList>
    </citation>
    <scope>IDENTIFICATION</scope>
    <source>
        <strain evidence="7">MINIMUS1</strain>
    </source>
</reference>
<feature type="domain" description="EGF-like" evidence="6">
    <location>
        <begin position="1"/>
        <end position="16"/>
    </location>
</feature>
<organism evidence="7 8">
    <name type="scientific">Anopheles minimus</name>
    <dbReference type="NCBI Taxonomy" id="112268"/>
    <lineage>
        <taxon>Eukaryota</taxon>
        <taxon>Metazoa</taxon>
        <taxon>Ecdysozoa</taxon>
        <taxon>Arthropoda</taxon>
        <taxon>Hexapoda</taxon>
        <taxon>Insecta</taxon>
        <taxon>Pterygota</taxon>
        <taxon>Neoptera</taxon>
        <taxon>Endopterygota</taxon>
        <taxon>Diptera</taxon>
        <taxon>Nematocera</taxon>
        <taxon>Culicoidea</taxon>
        <taxon>Culicidae</taxon>
        <taxon>Anophelinae</taxon>
        <taxon>Anopheles</taxon>
    </lineage>
</organism>
<dbReference type="PANTHER" id="PTHR24049:SF32">
    <property type="entry name" value="EGF-LIKE DOMAIN-CONTAINING PROTEIN"/>
    <property type="match status" value="1"/>
</dbReference>
<proteinExistence type="predicted"/>